<dbReference type="InterPro" id="IPR006368">
    <property type="entry name" value="GDP_Man_deHydtase"/>
</dbReference>
<dbReference type="GO" id="GO:0008446">
    <property type="term" value="F:GDP-mannose 4,6-dehydratase activity"/>
    <property type="evidence" value="ECO:0007669"/>
    <property type="project" value="UniProtKB-EC"/>
</dbReference>
<dbReference type="AlphaFoldDB" id="A0A7W7SZT5"/>
<reference evidence="7 8" key="1">
    <citation type="submission" date="2020-08" db="EMBL/GenBank/DDBJ databases">
        <title>Sequencing the genomes of 1000 actinobacteria strains.</title>
        <authorList>
            <person name="Klenk H.-P."/>
        </authorList>
    </citation>
    <scope>NUCLEOTIDE SEQUENCE [LARGE SCALE GENOMIC DNA]</scope>
    <source>
        <strain evidence="7 8">DSM 45084</strain>
    </source>
</reference>
<dbReference type="InterPro" id="IPR016040">
    <property type="entry name" value="NAD(P)-bd_dom"/>
</dbReference>
<evidence type="ECO:0000256" key="3">
    <source>
        <dbReference type="ARBA" id="ARBA00011989"/>
    </source>
</evidence>
<evidence type="ECO:0000256" key="4">
    <source>
        <dbReference type="ARBA" id="ARBA00023239"/>
    </source>
</evidence>
<dbReference type="InterPro" id="IPR036291">
    <property type="entry name" value="NAD(P)-bd_dom_sf"/>
</dbReference>
<feature type="region of interest" description="Disordered" evidence="5">
    <location>
        <begin position="33"/>
        <end position="91"/>
    </location>
</feature>
<dbReference type="PANTHER" id="PTHR43715">
    <property type="entry name" value="GDP-MANNOSE 4,6-DEHYDRATASE"/>
    <property type="match status" value="1"/>
</dbReference>
<organism evidence="7 8">
    <name type="scientific">Saccharothrix violaceirubra</name>
    <dbReference type="NCBI Taxonomy" id="413306"/>
    <lineage>
        <taxon>Bacteria</taxon>
        <taxon>Bacillati</taxon>
        <taxon>Actinomycetota</taxon>
        <taxon>Actinomycetes</taxon>
        <taxon>Pseudonocardiales</taxon>
        <taxon>Pseudonocardiaceae</taxon>
        <taxon>Saccharothrix</taxon>
    </lineage>
</organism>
<comment type="similarity">
    <text evidence="2">Belongs to the NAD(P)-dependent epimerase/dehydratase family. GDP-mannose 4,6-dehydratase subfamily.</text>
</comment>
<sequence length="135" mass="14201">MTKRALVTGITGQDGSRLAGLSISRGHRAHGVVRRASTVDTSRIDHRNKRTPLRPSSPCTSAGTQRIARDHRRGYAVDGTPSDHGSPGSTIADCEVAAEVDRASVGLVVGHALGRGTVAPRRSSRQVTATALGEW</sequence>
<dbReference type="EMBL" id="JACHJS010000001">
    <property type="protein sequence ID" value="MBB4963372.1"/>
    <property type="molecule type" value="Genomic_DNA"/>
</dbReference>
<dbReference type="Pfam" id="PF16363">
    <property type="entry name" value="GDP_Man_Dehyd"/>
    <property type="match status" value="1"/>
</dbReference>
<evidence type="ECO:0000256" key="1">
    <source>
        <dbReference type="ARBA" id="ARBA00001937"/>
    </source>
</evidence>
<proteinExistence type="inferred from homology"/>
<evidence type="ECO:0000259" key="6">
    <source>
        <dbReference type="Pfam" id="PF16363"/>
    </source>
</evidence>
<keyword evidence="4" id="KW-0456">Lyase</keyword>
<evidence type="ECO:0000313" key="8">
    <source>
        <dbReference type="Proteomes" id="UP000542674"/>
    </source>
</evidence>
<accession>A0A7W7SZT5</accession>
<gene>
    <name evidence="7" type="ORF">F4559_000731</name>
</gene>
<dbReference type="EC" id="4.2.1.47" evidence="3"/>
<keyword evidence="8" id="KW-1185">Reference proteome</keyword>
<evidence type="ECO:0000256" key="2">
    <source>
        <dbReference type="ARBA" id="ARBA00009263"/>
    </source>
</evidence>
<evidence type="ECO:0000313" key="7">
    <source>
        <dbReference type="EMBL" id="MBB4963372.1"/>
    </source>
</evidence>
<dbReference type="SUPFAM" id="SSF51735">
    <property type="entry name" value="NAD(P)-binding Rossmann-fold domains"/>
    <property type="match status" value="1"/>
</dbReference>
<dbReference type="GO" id="GO:0042351">
    <property type="term" value="P:'de novo' GDP-L-fucose biosynthetic process"/>
    <property type="evidence" value="ECO:0007669"/>
    <property type="project" value="TreeGrafter"/>
</dbReference>
<comment type="caution">
    <text evidence="7">The sequence shown here is derived from an EMBL/GenBank/DDBJ whole genome shotgun (WGS) entry which is preliminary data.</text>
</comment>
<feature type="domain" description="NAD(P)-binding" evidence="6">
    <location>
        <begin position="6"/>
        <end position="50"/>
    </location>
</feature>
<comment type="cofactor">
    <cofactor evidence="1">
        <name>NADP(+)</name>
        <dbReference type="ChEBI" id="CHEBI:58349"/>
    </cofactor>
</comment>
<dbReference type="Proteomes" id="UP000542674">
    <property type="component" value="Unassembled WGS sequence"/>
</dbReference>
<protein>
    <recommendedName>
        <fullName evidence="3">GDP-mannose 4,6-dehydratase</fullName>
        <ecNumber evidence="3">4.2.1.47</ecNumber>
    </recommendedName>
</protein>
<dbReference type="PANTHER" id="PTHR43715:SF1">
    <property type="entry name" value="GDP-MANNOSE 4,6 DEHYDRATASE"/>
    <property type="match status" value="1"/>
</dbReference>
<dbReference type="Gene3D" id="3.40.50.720">
    <property type="entry name" value="NAD(P)-binding Rossmann-like Domain"/>
    <property type="match status" value="1"/>
</dbReference>
<evidence type="ECO:0000256" key="5">
    <source>
        <dbReference type="SAM" id="MobiDB-lite"/>
    </source>
</evidence>
<name>A0A7W7SZT5_9PSEU</name>
<dbReference type="RefSeq" id="WP_184666154.1">
    <property type="nucleotide sequence ID" value="NZ_BAABAI010000036.1"/>
</dbReference>